<evidence type="ECO:0000313" key="1">
    <source>
        <dbReference type="EMBL" id="KAF6382682.1"/>
    </source>
</evidence>
<protein>
    <submittedName>
        <fullName evidence="1">Uncharacterized protein</fullName>
    </submittedName>
</protein>
<comment type="caution">
    <text evidence="1">The sequence shown here is derived from an EMBL/GenBank/DDBJ whole genome shotgun (WGS) entry which is preliminary data.</text>
</comment>
<proteinExistence type="predicted"/>
<reference evidence="1 2" key="1">
    <citation type="journal article" date="2020" name="Nature">
        <title>Six reference-quality genomes reveal evolution of bat adaptations.</title>
        <authorList>
            <person name="Jebb D."/>
            <person name="Huang Z."/>
            <person name="Pippel M."/>
            <person name="Hughes G.M."/>
            <person name="Lavrichenko K."/>
            <person name="Devanna P."/>
            <person name="Winkler S."/>
            <person name="Jermiin L.S."/>
            <person name="Skirmuntt E.C."/>
            <person name="Katzourakis A."/>
            <person name="Burkitt-Gray L."/>
            <person name="Ray D.A."/>
            <person name="Sullivan K.A.M."/>
            <person name="Roscito J.G."/>
            <person name="Kirilenko B.M."/>
            <person name="Davalos L.M."/>
            <person name="Corthals A.P."/>
            <person name="Power M.L."/>
            <person name="Jones G."/>
            <person name="Ransome R.D."/>
            <person name="Dechmann D.K.N."/>
            <person name="Locatelli A.G."/>
            <person name="Puechmaille S.J."/>
            <person name="Fedrigo O."/>
            <person name="Jarvis E.D."/>
            <person name="Hiller M."/>
            <person name="Vernes S.C."/>
            <person name="Myers E.W."/>
            <person name="Teeling E.C."/>
        </authorList>
    </citation>
    <scope>NUCLEOTIDE SEQUENCE [LARGE SCALE GENOMIC DNA]</scope>
    <source>
        <strain evidence="1">MPipKuh1</strain>
        <tissue evidence="1">Flight muscle</tissue>
    </source>
</reference>
<organism evidence="1 2">
    <name type="scientific">Pipistrellus kuhlii</name>
    <name type="common">Kuhl's pipistrelle</name>
    <dbReference type="NCBI Taxonomy" id="59472"/>
    <lineage>
        <taxon>Eukaryota</taxon>
        <taxon>Metazoa</taxon>
        <taxon>Chordata</taxon>
        <taxon>Craniata</taxon>
        <taxon>Vertebrata</taxon>
        <taxon>Euteleostomi</taxon>
        <taxon>Mammalia</taxon>
        <taxon>Eutheria</taxon>
        <taxon>Laurasiatheria</taxon>
        <taxon>Chiroptera</taxon>
        <taxon>Yangochiroptera</taxon>
        <taxon>Vespertilionidae</taxon>
        <taxon>Pipistrellus</taxon>
    </lineage>
</organism>
<accession>A0A7J8A829</accession>
<evidence type="ECO:0000313" key="2">
    <source>
        <dbReference type="Proteomes" id="UP000558488"/>
    </source>
</evidence>
<name>A0A7J8A829_PIPKU</name>
<dbReference type="Proteomes" id="UP000558488">
    <property type="component" value="Unassembled WGS sequence"/>
</dbReference>
<dbReference type="AlphaFoldDB" id="A0A7J8A829"/>
<keyword evidence="2" id="KW-1185">Reference proteome</keyword>
<dbReference type="EMBL" id="JACAGB010000002">
    <property type="protein sequence ID" value="KAF6382682.1"/>
    <property type="molecule type" value="Genomic_DNA"/>
</dbReference>
<gene>
    <name evidence="1" type="ORF">mPipKuh1_009026</name>
</gene>
<sequence length="133" mass="14670">MRVARLGETKQEAREGLDRDRLRSNPCPFCSEALCTGFGREKGFLLIMGLGVGGLFGSLPEDLTLPLVLRHREETVLVSDSRLVRRQSLVCGVCTAWSVHVCACVSPRWPPWACVSASPPCSLLPTQTTFTFY</sequence>